<comment type="caution">
    <text evidence="4">The sequence shown here is derived from an EMBL/GenBank/DDBJ whole genome shotgun (WGS) entry which is preliminary data.</text>
</comment>
<dbReference type="Proteomes" id="UP000517765">
    <property type="component" value="Unassembled WGS sequence"/>
</dbReference>
<reference evidence="3" key="3">
    <citation type="journal article" name="Syst. Appl. Microbiol.">
        <title>Streptomyces alkaliterrae sp. nov., isolated from an alkaline soil, and emended descriptions of Streptomyces alkaliphilus, Streptomyces calidiresistens and Streptomyces durbertensis.</title>
        <authorList>
            <person name="Swiecimska M."/>
            <person name="Golinska P."/>
            <person name="Nouioui I."/>
            <person name="Wypij M."/>
            <person name="Rai M."/>
            <person name="Sangal V."/>
            <person name="Goodfellow M."/>
        </authorList>
    </citation>
    <scope>NUCLEOTIDE SEQUENCE</scope>
    <source>
        <strain evidence="3">OF8</strain>
    </source>
</reference>
<organism evidence="4 5">
    <name type="scientific">Streptomyces alkaliterrae</name>
    <dbReference type="NCBI Taxonomy" id="2213162"/>
    <lineage>
        <taxon>Bacteria</taxon>
        <taxon>Bacillati</taxon>
        <taxon>Actinomycetota</taxon>
        <taxon>Actinomycetes</taxon>
        <taxon>Kitasatosporales</taxon>
        <taxon>Streptomycetaceae</taxon>
        <taxon>Streptomyces</taxon>
    </lineage>
</organism>
<feature type="transmembrane region" description="Helical" evidence="2">
    <location>
        <begin position="49"/>
        <end position="68"/>
    </location>
</feature>
<dbReference type="EMBL" id="VJYK02000126">
    <property type="protein sequence ID" value="MQS02949.1"/>
    <property type="molecule type" value="Genomic_DNA"/>
</dbReference>
<keyword evidence="2" id="KW-0812">Transmembrane</keyword>
<accession>A0A5P0YWS6</accession>
<dbReference type="OrthoDB" id="4221186at2"/>
<reference evidence="4 5" key="1">
    <citation type="submission" date="2019-10" db="EMBL/GenBank/DDBJ databases">
        <title>Streptomyces sp. nov., a novel actinobacterium isolated from alkaline environment.</title>
        <authorList>
            <person name="Golinska P."/>
        </authorList>
    </citation>
    <scope>NUCLEOTIDE SEQUENCE [LARGE SCALE GENOMIC DNA]</scope>
    <source>
        <strain evidence="4 5">OF1</strain>
    </source>
</reference>
<evidence type="ECO:0000313" key="4">
    <source>
        <dbReference type="EMBL" id="MQS02949.1"/>
    </source>
</evidence>
<sequence length="263" mass="27723">MSDRWEDGGAEHDLLRLELRRAADAVPVGPAPTAAVVRAGRARRRRNRMAAGVAVAAVLAAPLAVSFWPRPADERPSPPAVVSPSPEESEPTPGPPRTVSPDEPVRLASGVRLCMSEEGRQKYAVLPDSPDSPDSTGSADAPDAPGSPGKAGCPSGPDTGTGDNIRERSLSSGYTGSTADGVRWLYGVWRHDEVPSRIEVRAGGRSYSAELFVLPGRPGWGTYFLDARTLPRFTSYRVVGYDAAGRQFATLPVSLDIGGPGKG</sequence>
<feature type="region of interest" description="Disordered" evidence="1">
    <location>
        <begin position="123"/>
        <end position="174"/>
    </location>
</feature>
<name>A0A5P0YWS6_9ACTN</name>
<proteinExistence type="predicted"/>
<evidence type="ECO:0000313" key="3">
    <source>
        <dbReference type="EMBL" id="MBB1259522.1"/>
    </source>
</evidence>
<keyword evidence="2" id="KW-1133">Transmembrane helix</keyword>
<dbReference type="EMBL" id="JABJXA010000056">
    <property type="protein sequence ID" value="MBB1259522.1"/>
    <property type="molecule type" value="Genomic_DNA"/>
</dbReference>
<dbReference type="RefSeq" id="WP_143648504.1">
    <property type="nucleotide sequence ID" value="NZ_JABJXA010000056.1"/>
</dbReference>
<evidence type="ECO:0000256" key="1">
    <source>
        <dbReference type="SAM" id="MobiDB-lite"/>
    </source>
</evidence>
<evidence type="ECO:0000313" key="5">
    <source>
        <dbReference type="Proteomes" id="UP000320857"/>
    </source>
</evidence>
<evidence type="ECO:0000256" key="2">
    <source>
        <dbReference type="SAM" id="Phobius"/>
    </source>
</evidence>
<reference evidence="6" key="2">
    <citation type="submission" date="2020-05" db="EMBL/GenBank/DDBJ databases">
        <title>Classification of alakaliphilic streptomycetes isolated from an alkaline soil next to Lonar Crater, India and a proposal for the recognition of Streptomyces alkaliterrae sp. nov.</title>
        <authorList>
            <person name="Golinska P."/>
        </authorList>
    </citation>
    <scope>NUCLEOTIDE SEQUENCE [LARGE SCALE GENOMIC DNA]</scope>
    <source>
        <strain evidence="6">OF8</strain>
    </source>
</reference>
<feature type="region of interest" description="Disordered" evidence="1">
    <location>
        <begin position="69"/>
        <end position="105"/>
    </location>
</feature>
<keyword evidence="5" id="KW-1185">Reference proteome</keyword>
<evidence type="ECO:0000313" key="6">
    <source>
        <dbReference type="Proteomes" id="UP000517765"/>
    </source>
</evidence>
<keyword evidence="2" id="KW-0472">Membrane</keyword>
<dbReference type="AlphaFoldDB" id="A0A5P0YWS6"/>
<gene>
    <name evidence="4" type="ORF">FNX44_013920</name>
    <name evidence="3" type="ORF">H3147_11860</name>
</gene>
<feature type="compositionally biased region" description="Low complexity" evidence="1">
    <location>
        <begin position="127"/>
        <end position="144"/>
    </location>
</feature>
<protein>
    <submittedName>
        <fullName evidence="4">Uncharacterized protein</fullName>
    </submittedName>
</protein>
<dbReference type="Proteomes" id="UP000320857">
    <property type="component" value="Unassembled WGS sequence"/>
</dbReference>